<keyword evidence="2" id="KW-1133">Transmembrane helix</keyword>
<keyword evidence="4" id="KW-1185">Reference proteome</keyword>
<accession>A0AAV9XC89</accession>
<organism evidence="3 4">
    <name type="scientific">Orbilia ellipsospora</name>
    <dbReference type="NCBI Taxonomy" id="2528407"/>
    <lineage>
        <taxon>Eukaryota</taxon>
        <taxon>Fungi</taxon>
        <taxon>Dikarya</taxon>
        <taxon>Ascomycota</taxon>
        <taxon>Pezizomycotina</taxon>
        <taxon>Orbiliomycetes</taxon>
        <taxon>Orbiliales</taxon>
        <taxon>Orbiliaceae</taxon>
        <taxon>Orbilia</taxon>
    </lineage>
</organism>
<keyword evidence="2" id="KW-0812">Transmembrane</keyword>
<feature type="compositionally biased region" description="Polar residues" evidence="1">
    <location>
        <begin position="42"/>
        <end position="54"/>
    </location>
</feature>
<sequence length="343" mass="38020">MTTPATHPEYAPVEESPGNTSYYHDHPESMEYRIPTKDHSNHQSLSSEASLLTQSERDAEKAFISPSHEHDDHGYADSTIKPRSKSPSSSISSSSSSKSHIRGKSVLSWIRILLALFATLLSLLSFVLIAIVIWSIYTPAKSRSLPAPPSSKSSTIYAFPQDIKLLPNYLIIATNLFSLVFSIVSLTAPCWRSNKKFHKHRFSKSEILEITSNVIIVGAGAAAIYFSISGKKADAENSLWAYTCDVSSNSTRYIEQPKLFPDIKYSEACNDYESSFYTLLIGVVFAALSLASFLVNFCLKRKKGEYRRRDTQYCADSCDCCANCTSAVADCFTCCCACFNIFS</sequence>
<comment type="caution">
    <text evidence="3">The sequence shown here is derived from an EMBL/GenBank/DDBJ whole genome shotgun (WGS) entry which is preliminary data.</text>
</comment>
<feature type="compositionally biased region" description="Low complexity" evidence="1">
    <location>
        <begin position="78"/>
        <end position="98"/>
    </location>
</feature>
<evidence type="ECO:0008006" key="5">
    <source>
        <dbReference type="Google" id="ProtNLM"/>
    </source>
</evidence>
<feature type="compositionally biased region" description="Basic and acidic residues" evidence="1">
    <location>
        <begin position="23"/>
        <end position="41"/>
    </location>
</feature>
<evidence type="ECO:0000256" key="2">
    <source>
        <dbReference type="SAM" id="Phobius"/>
    </source>
</evidence>
<dbReference type="Proteomes" id="UP001365542">
    <property type="component" value="Unassembled WGS sequence"/>
</dbReference>
<feature type="transmembrane region" description="Helical" evidence="2">
    <location>
        <begin position="276"/>
        <end position="299"/>
    </location>
</feature>
<dbReference type="PANTHER" id="PTHR42069:SF1">
    <property type="entry name" value="MARVEL DOMAIN-CONTAINING PROTEIN"/>
    <property type="match status" value="1"/>
</dbReference>
<dbReference type="AlphaFoldDB" id="A0AAV9XC89"/>
<protein>
    <recommendedName>
        <fullName evidence="5">MARVEL domain-containing protein</fullName>
    </recommendedName>
</protein>
<feature type="region of interest" description="Disordered" evidence="1">
    <location>
        <begin position="1"/>
        <end position="98"/>
    </location>
</feature>
<feature type="transmembrane region" description="Helical" evidence="2">
    <location>
        <begin position="112"/>
        <end position="137"/>
    </location>
</feature>
<proteinExistence type="predicted"/>
<keyword evidence="2" id="KW-0472">Membrane</keyword>
<evidence type="ECO:0000313" key="4">
    <source>
        <dbReference type="Proteomes" id="UP001365542"/>
    </source>
</evidence>
<feature type="compositionally biased region" description="Basic and acidic residues" evidence="1">
    <location>
        <begin position="55"/>
        <end position="75"/>
    </location>
</feature>
<name>A0AAV9XC89_9PEZI</name>
<feature type="transmembrane region" description="Helical" evidence="2">
    <location>
        <begin position="210"/>
        <end position="228"/>
    </location>
</feature>
<dbReference type="EMBL" id="JAVHJO010000006">
    <property type="protein sequence ID" value="KAK6539672.1"/>
    <property type="molecule type" value="Genomic_DNA"/>
</dbReference>
<evidence type="ECO:0000256" key="1">
    <source>
        <dbReference type="SAM" id="MobiDB-lite"/>
    </source>
</evidence>
<gene>
    <name evidence="3" type="ORF">TWF694_009877</name>
</gene>
<dbReference type="PANTHER" id="PTHR42069">
    <property type="entry name" value="HYPHAL ANASTAMOSIS-8 PROTEIN"/>
    <property type="match status" value="1"/>
</dbReference>
<reference evidence="3 4" key="1">
    <citation type="submission" date="2019-10" db="EMBL/GenBank/DDBJ databases">
        <authorList>
            <person name="Palmer J.M."/>
        </authorList>
    </citation>
    <scope>NUCLEOTIDE SEQUENCE [LARGE SCALE GENOMIC DNA]</scope>
    <source>
        <strain evidence="3 4">TWF694</strain>
    </source>
</reference>
<feature type="transmembrane region" description="Helical" evidence="2">
    <location>
        <begin position="169"/>
        <end position="189"/>
    </location>
</feature>
<evidence type="ECO:0000313" key="3">
    <source>
        <dbReference type="EMBL" id="KAK6539672.1"/>
    </source>
</evidence>